<keyword evidence="2" id="KW-1185">Reference proteome</keyword>
<dbReference type="AlphaFoldDB" id="A0A5C2SLF7"/>
<evidence type="ECO:0000313" key="1">
    <source>
        <dbReference type="EMBL" id="RPD63959.1"/>
    </source>
</evidence>
<sequence>MSSSTLRPFPNPHISGTHVVWQVPQSRGPVPTYIFPRFTHRHMRPRPGHDPPGHTSAISRILLGSGEGWPCGGRMAAHPSGAHIWRGLHAKSECGRELTWRAGELGGGCGCAPGLGGRVSRGHSLYRTFLDALVFGRSVDYLVYGWRERRYSNTISVV</sequence>
<protein>
    <submittedName>
        <fullName evidence="1">Uncharacterized protein</fullName>
    </submittedName>
</protein>
<reference evidence="1" key="1">
    <citation type="journal article" date="2018" name="Genome Biol. Evol.">
        <title>Genomics and development of Lentinus tigrinus, a white-rot wood-decaying mushroom with dimorphic fruiting bodies.</title>
        <authorList>
            <person name="Wu B."/>
            <person name="Xu Z."/>
            <person name="Knudson A."/>
            <person name="Carlson A."/>
            <person name="Chen N."/>
            <person name="Kovaka S."/>
            <person name="LaButti K."/>
            <person name="Lipzen A."/>
            <person name="Pennachio C."/>
            <person name="Riley R."/>
            <person name="Schakwitz W."/>
            <person name="Umezawa K."/>
            <person name="Ohm R.A."/>
            <person name="Grigoriev I.V."/>
            <person name="Nagy L.G."/>
            <person name="Gibbons J."/>
            <person name="Hibbett D."/>
        </authorList>
    </citation>
    <scope>NUCLEOTIDE SEQUENCE [LARGE SCALE GENOMIC DNA]</scope>
    <source>
        <strain evidence="1">ALCF2SS1-6</strain>
    </source>
</reference>
<organism evidence="1 2">
    <name type="scientific">Lentinus tigrinus ALCF2SS1-6</name>
    <dbReference type="NCBI Taxonomy" id="1328759"/>
    <lineage>
        <taxon>Eukaryota</taxon>
        <taxon>Fungi</taxon>
        <taxon>Dikarya</taxon>
        <taxon>Basidiomycota</taxon>
        <taxon>Agaricomycotina</taxon>
        <taxon>Agaricomycetes</taxon>
        <taxon>Polyporales</taxon>
        <taxon>Polyporaceae</taxon>
        <taxon>Lentinus</taxon>
    </lineage>
</organism>
<dbReference type="EMBL" id="ML122255">
    <property type="protein sequence ID" value="RPD63959.1"/>
    <property type="molecule type" value="Genomic_DNA"/>
</dbReference>
<gene>
    <name evidence="1" type="ORF">L227DRAFT_367494</name>
</gene>
<evidence type="ECO:0000313" key="2">
    <source>
        <dbReference type="Proteomes" id="UP000313359"/>
    </source>
</evidence>
<dbReference type="Proteomes" id="UP000313359">
    <property type="component" value="Unassembled WGS sequence"/>
</dbReference>
<accession>A0A5C2SLF7</accession>
<name>A0A5C2SLF7_9APHY</name>
<proteinExistence type="predicted"/>